<keyword evidence="1" id="KW-0472">Membrane</keyword>
<keyword evidence="3" id="KW-1185">Reference proteome</keyword>
<evidence type="ECO:0000313" key="3">
    <source>
        <dbReference type="Proteomes" id="UP001054945"/>
    </source>
</evidence>
<accession>A0AAV4TRP6</accession>
<name>A0AAV4TRP6_CAEEX</name>
<proteinExistence type="predicted"/>
<sequence length="183" mass="21056">MTFISTSAKKAYSLPRISLFAQLLMAAVMITGRKEDSDLQRRKLIPFLDPLNPTTDNDKALRQSLVNYTSRFAKQRAALDWIIWSVNPLCDKRLSRYCQHVSQDVGAPSITHPRQLNILATPQQDTHQNKHLFFRNLQAEFAIHSSIRRRAVLFKLFACFAVVLFSSCTNFLCGIFFFTELKK</sequence>
<dbReference type="AlphaFoldDB" id="A0AAV4TRP6"/>
<comment type="caution">
    <text evidence="2">The sequence shown here is derived from an EMBL/GenBank/DDBJ whole genome shotgun (WGS) entry which is preliminary data.</text>
</comment>
<organism evidence="2 3">
    <name type="scientific">Caerostris extrusa</name>
    <name type="common">Bark spider</name>
    <name type="synonym">Caerostris bankana</name>
    <dbReference type="NCBI Taxonomy" id="172846"/>
    <lineage>
        <taxon>Eukaryota</taxon>
        <taxon>Metazoa</taxon>
        <taxon>Ecdysozoa</taxon>
        <taxon>Arthropoda</taxon>
        <taxon>Chelicerata</taxon>
        <taxon>Arachnida</taxon>
        <taxon>Araneae</taxon>
        <taxon>Araneomorphae</taxon>
        <taxon>Entelegynae</taxon>
        <taxon>Araneoidea</taxon>
        <taxon>Araneidae</taxon>
        <taxon>Caerostris</taxon>
    </lineage>
</organism>
<protein>
    <submittedName>
        <fullName evidence="2">Uncharacterized protein</fullName>
    </submittedName>
</protein>
<feature type="transmembrane region" description="Helical" evidence="1">
    <location>
        <begin position="152"/>
        <end position="178"/>
    </location>
</feature>
<keyword evidence="1" id="KW-1133">Transmembrane helix</keyword>
<evidence type="ECO:0000256" key="1">
    <source>
        <dbReference type="SAM" id="Phobius"/>
    </source>
</evidence>
<reference evidence="2 3" key="1">
    <citation type="submission" date="2021-06" db="EMBL/GenBank/DDBJ databases">
        <title>Caerostris extrusa draft genome.</title>
        <authorList>
            <person name="Kono N."/>
            <person name="Arakawa K."/>
        </authorList>
    </citation>
    <scope>NUCLEOTIDE SEQUENCE [LARGE SCALE GENOMIC DNA]</scope>
</reference>
<keyword evidence="1" id="KW-0812">Transmembrane</keyword>
<gene>
    <name evidence="2" type="ORF">CEXT_588911</name>
</gene>
<evidence type="ECO:0000313" key="2">
    <source>
        <dbReference type="EMBL" id="GIY47686.1"/>
    </source>
</evidence>
<dbReference type="Proteomes" id="UP001054945">
    <property type="component" value="Unassembled WGS sequence"/>
</dbReference>
<dbReference type="EMBL" id="BPLR01011609">
    <property type="protein sequence ID" value="GIY47686.1"/>
    <property type="molecule type" value="Genomic_DNA"/>
</dbReference>